<dbReference type="PRINTS" id="PR00081">
    <property type="entry name" value="GDHRDH"/>
</dbReference>
<dbReference type="STRING" id="365046.Rta_37700"/>
<dbReference type="eggNOG" id="COG1028">
    <property type="taxonomic scope" value="Bacteria"/>
</dbReference>
<reference evidence="3" key="1">
    <citation type="submission" date="2006-01" db="EMBL/GenBank/DDBJ databases">
        <title>Genome of the cyst-dividing bacterium Ramlibacter tataouinensis.</title>
        <authorList>
            <person name="Barakat M."/>
            <person name="Ortet P."/>
            <person name="De Luca G."/>
            <person name="Jourlin-Castelli C."/>
            <person name="Ansaldi M."/>
            <person name="Py B."/>
            <person name="Fichant G."/>
            <person name="Coutinho P."/>
            <person name="Voulhoux R."/>
            <person name="Bastien O."/>
            <person name="Roy S."/>
            <person name="Marechal E."/>
            <person name="Henrissat B."/>
            <person name="Quentin Y."/>
            <person name="Noirot P."/>
            <person name="Filloux A."/>
            <person name="Mejean V."/>
            <person name="DuBow M."/>
            <person name="Barras F."/>
            <person name="Heulin T."/>
        </authorList>
    </citation>
    <scope>NUCLEOTIDE SEQUENCE [LARGE SCALE GENOMIC DNA]</scope>
    <source>
        <strain evidence="3">ATCC BAA-407 / DSM 14655 / LMG 21543 / TTB310</strain>
    </source>
</reference>
<dbReference type="Proteomes" id="UP000008385">
    <property type="component" value="Chromosome"/>
</dbReference>
<dbReference type="PANTHER" id="PTHR42879:SF6">
    <property type="entry name" value="NADPH-DEPENDENT REDUCTASE BACG"/>
    <property type="match status" value="1"/>
</dbReference>
<dbReference type="SUPFAM" id="SSF51735">
    <property type="entry name" value="NAD(P)-binding Rossmann-fold domains"/>
    <property type="match status" value="1"/>
</dbReference>
<dbReference type="HOGENOM" id="CLU_010194_1_2_4"/>
<dbReference type="Pfam" id="PF13561">
    <property type="entry name" value="adh_short_C2"/>
    <property type="match status" value="1"/>
</dbReference>
<proteinExistence type="inferred from homology"/>
<dbReference type="InterPro" id="IPR036291">
    <property type="entry name" value="NAD(P)-bd_dom_sf"/>
</dbReference>
<gene>
    <name evidence="2" type="ordered locus">Rta_37700</name>
</gene>
<organism evidence="2 3">
    <name type="scientific">Ramlibacter tataouinensis (strain ATCC BAA-407 / DSM 14655 / LMG 21543 / TTB310)</name>
    <dbReference type="NCBI Taxonomy" id="365046"/>
    <lineage>
        <taxon>Bacteria</taxon>
        <taxon>Pseudomonadati</taxon>
        <taxon>Pseudomonadota</taxon>
        <taxon>Betaproteobacteria</taxon>
        <taxon>Burkholderiales</taxon>
        <taxon>Comamonadaceae</taxon>
        <taxon>Ramlibacter</taxon>
    </lineage>
</organism>
<dbReference type="FunFam" id="3.40.50.720:FF:000084">
    <property type="entry name" value="Short-chain dehydrogenase reductase"/>
    <property type="match status" value="1"/>
</dbReference>
<dbReference type="AlphaFoldDB" id="F5Y305"/>
<dbReference type="RefSeq" id="WP_013903113.1">
    <property type="nucleotide sequence ID" value="NC_015677.1"/>
</dbReference>
<dbReference type="KEGG" id="rta:Rta_37700"/>
<keyword evidence="3" id="KW-1185">Reference proteome</keyword>
<dbReference type="PANTHER" id="PTHR42879">
    <property type="entry name" value="3-OXOACYL-(ACYL-CARRIER-PROTEIN) REDUCTASE"/>
    <property type="match status" value="1"/>
</dbReference>
<name>F5Y305_RAMTT</name>
<evidence type="ECO:0000256" key="1">
    <source>
        <dbReference type="ARBA" id="ARBA00006484"/>
    </source>
</evidence>
<sequence>MDLQLGGKHVLITGGSKGIGLACAQGFLREGATVSLVSRNSAHLDAALSLLKAQQPASAGRVALVAADLRRPEQALQALEQAEAAHGAVDVLVNSAGAAQRTVPDELDAQAWHDAMDAKFFTYIHMTDPVAKRMGARGAGAIVNVIGAGGKTPSAHHLPGGAANAALMLVSAGLAAAYGPRGVRVNAVNPGATVTDRLKSGLEVAARMGRIPVEEALRRASQDVPLGRLAQPEEVANVVLFLASPCASYVTGAQVSMDGAARPMVV</sequence>
<evidence type="ECO:0000313" key="3">
    <source>
        <dbReference type="Proteomes" id="UP000008385"/>
    </source>
</evidence>
<dbReference type="InterPro" id="IPR002347">
    <property type="entry name" value="SDR_fam"/>
</dbReference>
<comment type="similarity">
    <text evidence="1">Belongs to the short-chain dehydrogenases/reductases (SDR) family.</text>
</comment>
<reference evidence="2 3" key="2">
    <citation type="journal article" date="2011" name="PLoS ONE">
        <title>The Cyst-Dividing Bacterium Ramlibacter tataouinensis TTB310 Genome Reveals a Well-Stocked Toolbox for Adaptation to a Desert Environment.</title>
        <authorList>
            <person name="De Luca G."/>
            <person name="Barakat M."/>
            <person name="Ortet P."/>
            <person name="Fochesato S."/>
            <person name="Jourlin-Castelli C."/>
            <person name="Ansaldi M."/>
            <person name="Py B."/>
            <person name="Fichant G."/>
            <person name="Coutinho P.M."/>
            <person name="Voulhoux R."/>
            <person name="Bastien O."/>
            <person name="Marechal E."/>
            <person name="Henrissat B."/>
            <person name="Quentin Y."/>
            <person name="Noirot P."/>
            <person name="Filloux A."/>
            <person name="Mejean V."/>
            <person name="Dubow M.S."/>
            <person name="Barras F."/>
            <person name="Barbe V."/>
            <person name="Weissenbach J."/>
            <person name="Mihalcescu I."/>
            <person name="Vermeglio A."/>
            <person name="Achouak W."/>
            <person name="Heulin T."/>
        </authorList>
    </citation>
    <scope>NUCLEOTIDE SEQUENCE [LARGE SCALE GENOMIC DNA]</scope>
    <source>
        <strain evidence="3">ATCC BAA-407 / DSM 14655 / LMG 21543 / TTB310</strain>
    </source>
</reference>
<dbReference type="Gene3D" id="3.40.50.720">
    <property type="entry name" value="NAD(P)-binding Rossmann-like Domain"/>
    <property type="match status" value="1"/>
</dbReference>
<protein>
    <submittedName>
        <fullName evidence="2">Dehydrogenases with different specificities (Related to short-chain alcohol dehydrogenases)-like protein</fullName>
    </submittedName>
</protein>
<dbReference type="OrthoDB" id="9803333at2"/>
<dbReference type="InterPro" id="IPR050259">
    <property type="entry name" value="SDR"/>
</dbReference>
<dbReference type="PATRIC" id="fig|365046.3.peg.3863"/>
<dbReference type="EMBL" id="CP000245">
    <property type="protein sequence ID" value="AEG94885.1"/>
    <property type="molecule type" value="Genomic_DNA"/>
</dbReference>
<accession>F5Y305</accession>
<evidence type="ECO:0000313" key="2">
    <source>
        <dbReference type="EMBL" id="AEG94885.1"/>
    </source>
</evidence>